<evidence type="ECO:0000256" key="8">
    <source>
        <dbReference type="ARBA" id="ARBA00023065"/>
    </source>
</evidence>
<evidence type="ECO:0000256" key="5">
    <source>
        <dbReference type="ARBA" id="ARBA00022692"/>
    </source>
</evidence>
<keyword evidence="10 12" id="KW-0472">Membrane</keyword>
<dbReference type="EMBL" id="BNAH01000002">
    <property type="protein sequence ID" value="GHE81836.1"/>
    <property type="molecule type" value="Genomic_DNA"/>
</dbReference>
<keyword evidence="6 14" id="KW-0732">Signal</keyword>
<organism evidence="17 18">
    <name type="scientific">Thalassotalea profundi</name>
    <dbReference type="NCBI Taxonomy" id="2036687"/>
    <lineage>
        <taxon>Bacteria</taxon>
        <taxon>Pseudomonadati</taxon>
        <taxon>Pseudomonadota</taxon>
        <taxon>Gammaproteobacteria</taxon>
        <taxon>Alteromonadales</taxon>
        <taxon>Colwelliaceae</taxon>
        <taxon>Thalassotalea</taxon>
    </lineage>
</organism>
<feature type="domain" description="TonB-dependent receptor-like beta-barrel" evidence="15">
    <location>
        <begin position="239"/>
        <end position="656"/>
    </location>
</feature>
<evidence type="ECO:0000256" key="3">
    <source>
        <dbReference type="ARBA" id="ARBA00022452"/>
    </source>
</evidence>
<keyword evidence="2 12" id="KW-0813">Transport</keyword>
<dbReference type="RefSeq" id="WP_189376783.1">
    <property type="nucleotide sequence ID" value="NZ_BNAH01000002.1"/>
</dbReference>
<keyword evidence="9 13" id="KW-0798">TonB box</keyword>
<comment type="subcellular location">
    <subcellularLocation>
        <location evidence="1 12">Cell outer membrane</location>
        <topology evidence="1 12">Multi-pass membrane protein</topology>
    </subcellularLocation>
</comment>
<evidence type="ECO:0000256" key="11">
    <source>
        <dbReference type="ARBA" id="ARBA00023237"/>
    </source>
</evidence>
<evidence type="ECO:0000259" key="15">
    <source>
        <dbReference type="Pfam" id="PF00593"/>
    </source>
</evidence>
<dbReference type="PROSITE" id="PS52016">
    <property type="entry name" value="TONB_DEPENDENT_REC_3"/>
    <property type="match status" value="1"/>
</dbReference>
<dbReference type="Gene3D" id="2.40.170.20">
    <property type="entry name" value="TonB-dependent receptor, beta-barrel domain"/>
    <property type="match status" value="1"/>
</dbReference>
<evidence type="ECO:0000313" key="17">
    <source>
        <dbReference type="EMBL" id="GHE81836.1"/>
    </source>
</evidence>
<protein>
    <submittedName>
        <fullName evidence="17">TonB-dependent receptor</fullName>
    </submittedName>
</protein>
<evidence type="ECO:0000256" key="6">
    <source>
        <dbReference type="ARBA" id="ARBA00022729"/>
    </source>
</evidence>
<reference evidence="18" key="1">
    <citation type="journal article" date="2019" name="Int. J. Syst. Evol. Microbiol.">
        <title>The Global Catalogue of Microorganisms (GCM) 10K type strain sequencing project: providing services to taxonomists for standard genome sequencing and annotation.</title>
        <authorList>
            <consortium name="The Broad Institute Genomics Platform"/>
            <consortium name="The Broad Institute Genome Sequencing Center for Infectious Disease"/>
            <person name="Wu L."/>
            <person name="Ma J."/>
        </authorList>
    </citation>
    <scope>NUCLEOTIDE SEQUENCE [LARGE SCALE GENOMIC DNA]</scope>
    <source>
        <strain evidence="18">CGMCC 1.15922</strain>
    </source>
</reference>
<keyword evidence="8" id="KW-0406">Ion transport</keyword>
<comment type="similarity">
    <text evidence="12 13">Belongs to the TonB-dependent receptor family.</text>
</comment>
<dbReference type="SUPFAM" id="SSF56935">
    <property type="entry name" value="Porins"/>
    <property type="match status" value="1"/>
</dbReference>
<name>A0ABQ3IJ15_9GAMM</name>
<comment type="caution">
    <text evidence="17">The sequence shown here is derived from an EMBL/GenBank/DDBJ whole genome shotgun (WGS) entry which is preliminary data.</text>
</comment>
<dbReference type="InterPro" id="IPR012910">
    <property type="entry name" value="Plug_dom"/>
</dbReference>
<gene>
    <name evidence="17" type="ORF">GCM10011501_07730</name>
</gene>
<dbReference type="Pfam" id="PF07715">
    <property type="entry name" value="Plug"/>
    <property type="match status" value="1"/>
</dbReference>
<evidence type="ECO:0000256" key="2">
    <source>
        <dbReference type="ARBA" id="ARBA00022448"/>
    </source>
</evidence>
<evidence type="ECO:0000256" key="4">
    <source>
        <dbReference type="ARBA" id="ARBA00022496"/>
    </source>
</evidence>
<evidence type="ECO:0000259" key="16">
    <source>
        <dbReference type="Pfam" id="PF07715"/>
    </source>
</evidence>
<feature type="domain" description="TonB-dependent receptor plug" evidence="16">
    <location>
        <begin position="59"/>
        <end position="167"/>
    </location>
</feature>
<feature type="chain" id="PRO_5045079356" evidence="14">
    <location>
        <begin position="26"/>
        <end position="694"/>
    </location>
</feature>
<evidence type="ECO:0000256" key="13">
    <source>
        <dbReference type="RuleBase" id="RU003357"/>
    </source>
</evidence>
<dbReference type="Proteomes" id="UP000626370">
    <property type="component" value="Unassembled WGS sequence"/>
</dbReference>
<keyword evidence="11 12" id="KW-0998">Cell outer membrane</keyword>
<keyword evidence="18" id="KW-1185">Reference proteome</keyword>
<dbReference type="InterPro" id="IPR039426">
    <property type="entry name" value="TonB-dep_rcpt-like"/>
</dbReference>
<keyword evidence="7" id="KW-0408">Iron</keyword>
<dbReference type="Gene3D" id="2.170.130.10">
    <property type="entry name" value="TonB-dependent receptor, plug domain"/>
    <property type="match status" value="1"/>
</dbReference>
<dbReference type="InterPro" id="IPR036942">
    <property type="entry name" value="Beta-barrel_TonB_sf"/>
</dbReference>
<keyword evidence="5 12" id="KW-0812">Transmembrane</keyword>
<evidence type="ECO:0000256" key="7">
    <source>
        <dbReference type="ARBA" id="ARBA00023004"/>
    </source>
</evidence>
<evidence type="ECO:0000256" key="12">
    <source>
        <dbReference type="PROSITE-ProRule" id="PRU01360"/>
    </source>
</evidence>
<keyword evidence="3 12" id="KW-1134">Transmembrane beta strand</keyword>
<dbReference type="InterPro" id="IPR000531">
    <property type="entry name" value="Beta-barrel_TonB"/>
</dbReference>
<keyword evidence="4" id="KW-0410">Iron transport</keyword>
<proteinExistence type="inferred from homology"/>
<evidence type="ECO:0000256" key="14">
    <source>
        <dbReference type="SAM" id="SignalP"/>
    </source>
</evidence>
<evidence type="ECO:0000313" key="18">
    <source>
        <dbReference type="Proteomes" id="UP000626370"/>
    </source>
</evidence>
<accession>A0ABQ3IJ15</accession>
<keyword evidence="17" id="KW-0675">Receptor</keyword>
<evidence type="ECO:0000256" key="9">
    <source>
        <dbReference type="ARBA" id="ARBA00023077"/>
    </source>
</evidence>
<dbReference type="PANTHER" id="PTHR32552:SF68">
    <property type="entry name" value="FERRICHROME OUTER MEMBRANE TRANSPORTER_PHAGE RECEPTOR"/>
    <property type="match status" value="1"/>
</dbReference>
<evidence type="ECO:0000256" key="10">
    <source>
        <dbReference type="ARBA" id="ARBA00023136"/>
    </source>
</evidence>
<dbReference type="Pfam" id="PF00593">
    <property type="entry name" value="TonB_dep_Rec_b-barrel"/>
    <property type="match status" value="1"/>
</dbReference>
<dbReference type="InterPro" id="IPR037066">
    <property type="entry name" value="Plug_dom_sf"/>
</dbReference>
<evidence type="ECO:0000256" key="1">
    <source>
        <dbReference type="ARBA" id="ARBA00004571"/>
    </source>
</evidence>
<dbReference type="PANTHER" id="PTHR32552">
    <property type="entry name" value="FERRICHROME IRON RECEPTOR-RELATED"/>
    <property type="match status" value="1"/>
</dbReference>
<feature type="signal peptide" evidence="14">
    <location>
        <begin position="1"/>
        <end position="25"/>
    </location>
</feature>
<sequence>MLLFRYKPLSACFSLSLALPLITFANENNTVNTSDEQLEKIVVLGTQSKLEIETEQALTPGGVSIIDSDEFYKRNVSTLADMLRFVPGVWTTSGSAGDSTFFSSRGSNLDATNYDGNGIKLLQDGLPVTAADGNNHNRIVDPLSTRYAIVARGSNALTYGASTLGGAINFISPTAHDMEAFQVYLNAGSHGKLEGRATAATVNGDFDAIVTLEKKRLEGYRGHQNQERDGFYLNAGWKFNEDVRTRFYFTYIDNNQELPGGLSQEQFDEDPYQGHNSAIVGNYQYDVEMWRIANNTIWNIDENSSLSVGISYEDQALYHPIVYNPYFSLLIDTDQKNLGTSLRYNFTLNEHNILFGINYAETTVTGGNYEHESGIHKGISTIVDNKADSLEVFLVDRWQFAPNWKLIYGIQAVSASRNVKNTNAQNNTVYNPKADYNSINPRVGLIYQWSDSVELFANVSHLYEPPTNYELEDDASPDNKALKAMQGEVIEIGTRGKETFQKSNYWHWELAFYYGKLQDEILSIDDPNAPGTSLSSNNDDTIHAGFEALLGASFVLDNKEVHKIEPLLSLTINEFSFNDDPIYKNNQLPAAPGYAIKGEILYRNANGFFIGPTFDIIDERYADFSNTYTVDNYTLIGLRTGISGESWEAFAEMRNITDEEYVSLFSVKDIAKTSDAILQAGEPRSIYIGVKFHF</sequence>